<evidence type="ECO:0000313" key="3">
    <source>
        <dbReference type="Proteomes" id="UP001497392"/>
    </source>
</evidence>
<gene>
    <name evidence="2" type="primary">g10540</name>
    <name evidence="2" type="ORF">VP750_LOCUS9455</name>
</gene>
<protein>
    <submittedName>
        <fullName evidence="2">G10540 protein</fullName>
    </submittedName>
</protein>
<name>A0ABP1G5J8_9CHLO</name>
<evidence type="ECO:0000313" key="2">
    <source>
        <dbReference type="EMBL" id="CAL5227549.1"/>
    </source>
</evidence>
<proteinExistence type="predicted"/>
<dbReference type="PANTHER" id="PTHR28052">
    <property type="entry name" value="UPF0545 PROTEIN C22ORF39"/>
    <property type="match status" value="1"/>
</dbReference>
<feature type="compositionally biased region" description="Basic and acidic residues" evidence="1">
    <location>
        <begin position="116"/>
        <end position="125"/>
    </location>
</feature>
<reference evidence="2 3" key="1">
    <citation type="submission" date="2024-06" db="EMBL/GenBank/DDBJ databases">
        <authorList>
            <person name="Kraege A."/>
            <person name="Thomma B."/>
        </authorList>
    </citation>
    <scope>NUCLEOTIDE SEQUENCE [LARGE SCALE GENOMIC DNA]</scope>
</reference>
<feature type="region of interest" description="Disordered" evidence="1">
    <location>
        <begin position="102"/>
        <end position="132"/>
    </location>
</feature>
<organism evidence="2 3">
    <name type="scientific">Coccomyxa viridis</name>
    <dbReference type="NCBI Taxonomy" id="1274662"/>
    <lineage>
        <taxon>Eukaryota</taxon>
        <taxon>Viridiplantae</taxon>
        <taxon>Chlorophyta</taxon>
        <taxon>core chlorophytes</taxon>
        <taxon>Trebouxiophyceae</taxon>
        <taxon>Trebouxiophyceae incertae sedis</taxon>
        <taxon>Coccomyxaceae</taxon>
        <taxon>Coccomyxa</taxon>
    </lineage>
</organism>
<dbReference type="Pfam" id="PF11326">
    <property type="entry name" value="PANTS-like"/>
    <property type="match status" value="1"/>
</dbReference>
<keyword evidence="3" id="KW-1185">Reference proteome</keyword>
<dbReference type="EMBL" id="CAXHTA020000017">
    <property type="protein sequence ID" value="CAL5227549.1"/>
    <property type="molecule type" value="Genomic_DNA"/>
</dbReference>
<sequence length="166" mass="19111">MDKIENEQERIAMNNQASTRESCIPHFDALWYCYTPGYQLRQYYRYSRISDCSEFWSPFLDCMKKRTAYAHQVKEKETSEHPLWRLRSKEEAQQFWEEEFGHLRSKDSASSAGQQKQERAQEKRPRSFVASGDTHCPAVAAAAAAMSGAAPVPDQARLRPSVTTPD</sequence>
<comment type="caution">
    <text evidence="2">The sequence shown here is derived from an EMBL/GenBank/DDBJ whole genome shotgun (WGS) entry which is preliminary data.</text>
</comment>
<feature type="region of interest" description="Disordered" evidence="1">
    <location>
        <begin position="144"/>
        <end position="166"/>
    </location>
</feature>
<dbReference type="PANTHER" id="PTHR28052:SF1">
    <property type="entry name" value="UPF0545 PROTEIN C22ORF39"/>
    <property type="match status" value="1"/>
</dbReference>
<dbReference type="InterPro" id="IPR021475">
    <property type="entry name" value="Pants/Emi1-like"/>
</dbReference>
<dbReference type="Proteomes" id="UP001497392">
    <property type="component" value="Unassembled WGS sequence"/>
</dbReference>
<accession>A0ABP1G5J8</accession>
<evidence type="ECO:0000256" key="1">
    <source>
        <dbReference type="SAM" id="MobiDB-lite"/>
    </source>
</evidence>